<comment type="similarity">
    <text evidence="2">Belongs to the Tdpoz family.</text>
</comment>
<dbReference type="CDD" id="cd00121">
    <property type="entry name" value="MATH"/>
    <property type="match status" value="1"/>
</dbReference>
<dbReference type="Gene3D" id="2.60.210.10">
    <property type="entry name" value="Apoptosis, Tumor Necrosis Factor Receptor Associated Protein 2, Chain A"/>
    <property type="match status" value="1"/>
</dbReference>
<dbReference type="CDD" id="cd18280">
    <property type="entry name" value="BTB_POZ_BPM_plant"/>
    <property type="match status" value="1"/>
</dbReference>
<dbReference type="CDD" id="cd06222">
    <property type="entry name" value="RNase_H_like"/>
    <property type="match status" value="1"/>
</dbReference>
<dbReference type="SUPFAM" id="SSF54695">
    <property type="entry name" value="POZ domain"/>
    <property type="match status" value="1"/>
</dbReference>
<comment type="pathway">
    <text evidence="1">Protein modification; protein ubiquitination.</text>
</comment>
<dbReference type="AlphaFoldDB" id="M8AUG9"/>
<dbReference type="InterPro" id="IPR044730">
    <property type="entry name" value="RNase_H-like_dom_plant"/>
</dbReference>
<evidence type="ECO:0000256" key="1">
    <source>
        <dbReference type="ARBA" id="ARBA00004906"/>
    </source>
</evidence>
<dbReference type="PROSITE" id="PS50097">
    <property type="entry name" value="BTB"/>
    <property type="match status" value="1"/>
</dbReference>
<dbReference type="GO" id="GO:0003676">
    <property type="term" value="F:nucleic acid binding"/>
    <property type="evidence" value="ECO:0007669"/>
    <property type="project" value="InterPro"/>
</dbReference>
<dbReference type="InterPro" id="IPR002156">
    <property type="entry name" value="RNaseH_domain"/>
</dbReference>
<dbReference type="GO" id="GO:0016567">
    <property type="term" value="P:protein ubiquitination"/>
    <property type="evidence" value="ECO:0007669"/>
    <property type="project" value="InterPro"/>
</dbReference>
<dbReference type="SMART" id="SM00225">
    <property type="entry name" value="BTB"/>
    <property type="match status" value="1"/>
</dbReference>
<dbReference type="PANTHER" id="PTHR26379:SF428">
    <property type="entry name" value="GENOME ASSEMBLY, CHROMOSOME: II"/>
    <property type="match status" value="1"/>
</dbReference>
<dbReference type="Gene3D" id="1.25.40.420">
    <property type="match status" value="1"/>
</dbReference>
<organism evidence="3">
    <name type="scientific">Aegilops tauschii</name>
    <name type="common">Tausch's goatgrass</name>
    <name type="synonym">Aegilops squarrosa</name>
    <dbReference type="NCBI Taxonomy" id="37682"/>
    <lineage>
        <taxon>Eukaryota</taxon>
        <taxon>Viridiplantae</taxon>
        <taxon>Streptophyta</taxon>
        <taxon>Embryophyta</taxon>
        <taxon>Tracheophyta</taxon>
        <taxon>Spermatophyta</taxon>
        <taxon>Magnoliopsida</taxon>
        <taxon>Liliopsida</taxon>
        <taxon>Poales</taxon>
        <taxon>Poaceae</taxon>
        <taxon>BOP clade</taxon>
        <taxon>Pooideae</taxon>
        <taxon>Triticodae</taxon>
        <taxon>Triticeae</taxon>
        <taxon>Triticinae</taxon>
        <taxon>Aegilops</taxon>
    </lineage>
</organism>
<dbReference type="Pfam" id="PF22486">
    <property type="entry name" value="MATH_2"/>
    <property type="match status" value="1"/>
</dbReference>
<proteinExistence type="inferred from homology"/>
<dbReference type="PROSITE" id="PS50144">
    <property type="entry name" value="MATH"/>
    <property type="match status" value="1"/>
</dbReference>
<dbReference type="Pfam" id="PF00651">
    <property type="entry name" value="BTB"/>
    <property type="match status" value="1"/>
</dbReference>
<protein>
    <submittedName>
        <fullName evidence="3">Speckle-type POZ protein-like protein</fullName>
    </submittedName>
</protein>
<dbReference type="Gene3D" id="3.30.710.10">
    <property type="entry name" value="Potassium Channel Kv1.1, Chain A"/>
    <property type="match status" value="1"/>
</dbReference>
<evidence type="ECO:0000256" key="2">
    <source>
        <dbReference type="ARBA" id="ARBA00010846"/>
    </source>
</evidence>
<dbReference type="SUPFAM" id="SSF49599">
    <property type="entry name" value="TRAF domain-like"/>
    <property type="match status" value="1"/>
</dbReference>
<dbReference type="InterPro" id="IPR045005">
    <property type="entry name" value="BPM1-6"/>
</dbReference>
<dbReference type="PANTHER" id="PTHR26379">
    <property type="entry name" value="BTB/POZ AND MATH DOMAIN-CONTAINING PROTEIN 1"/>
    <property type="match status" value="1"/>
</dbReference>
<dbReference type="InterPro" id="IPR011333">
    <property type="entry name" value="SKP1/BTB/POZ_sf"/>
</dbReference>
<dbReference type="InterPro" id="IPR002083">
    <property type="entry name" value="MATH/TRAF_dom"/>
</dbReference>
<reference evidence="3" key="1">
    <citation type="submission" date="2015-06" db="UniProtKB">
        <authorList>
            <consortium name="EnsemblPlants"/>
        </authorList>
    </citation>
    <scope>IDENTIFICATION</scope>
</reference>
<dbReference type="EnsemblPlants" id="EMT05079">
    <property type="protein sequence ID" value="EMT05079"/>
    <property type="gene ID" value="F775_00022"/>
</dbReference>
<dbReference type="Pfam" id="PF13456">
    <property type="entry name" value="RVT_3"/>
    <property type="match status" value="1"/>
</dbReference>
<dbReference type="GO" id="GO:0004523">
    <property type="term" value="F:RNA-DNA hybrid ribonuclease activity"/>
    <property type="evidence" value="ECO:0007669"/>
    <property type="project" value="InterPro"/>
</dbReference>
<sequence>MGRTECPGSPFKYHNHFQYTILSLGRKAKQWLFTLIESLSHEQFVLLAVTLWAIWTARRKAIHEQIFQTPQATHLFVRNFIQELNVLTDSRARRISERAAGDQDARQPFCQKAPPEGCAKIHVDAGVRARRGGSAAAVCRDQNGNYLGSLALVIAGLKDPLILETIACRETLALAEDLNLHNVAIASDSKQAISDINKTSLGKNGLVVKEILRRGWGSHVFEISGYSQHRDRVGDLNAVASAVFAVGGYDWQIVFCPVGILDRVKDYVQVFLLLRSKDKDARVRASFQLSLVDVAGCSPPHTMTGTQGYDSGSKFFSGFLEFMERSELEASLYLRDDRLTIECVITIAEDAKPFKVPPSDITEHLGKLLRGKEGADVVFEVQGEAFPAHKVVLAMRSPVFKAELYGARREKNTSHITIADMQPAVFEGLLHFIYTDSLPAMDDLSQDDYQETIRHLLVAADRYAMERLKIICESILCENIDAKTVVTTFAWAYQHHCDRLNDACIQFIASFSTMETIDMMASQGYAELKAKCPLALVELLQKTSRLVESKSSAHFGGLVT</sequence>
<dbReference type="InterPro" id="IPR008974">
    <property type="entry name" value="TRAF-like"/>
</dbReference>
<dbReference type="InterPro" id="IPR056423">
    <property type="entry name" value="BACK_BPM_SPOP"/>
</dbReference>
<name>M8AUG9_AEGTA</name>
<dbReference type="Pfam" id="PF24570">
    <property type="entry name" value="BACK_BPM_SPOP"/>
    <property type="match status" value="1"/>
</dbReference>
<dbReference type="InterPro" id="IPR000210">
    <property type="entry name" value="BTB/POZ_dom"/>
</dbReference>
<evidence type="ECO:0000313" key="3">
    <source>
        <dbReference type="EnsemblPlants" id="EMT05079"/>
    </source>
</evidence>
<accession>M8AUG9</accession>